<evidence type="ECO:0000313" key="1">
    <source>
        <dbReference type="EMBL" id="QHU34318.1"/>
    </source>
</evidence>
<organism evidence="1">
    <name type="scientific">viral metagenome</name>
    <dbReference type="NCBI Taxonomy" id="1070528"/>
    <lineage>
        <taxon>unclassified sequences</taxon>
        <taxon>metagenomes</taxon>
        <taxon>organismal metagenomes</taxon>
    </lineage>
</organism>
<accession>A0A6C0LWD3</accession>
<dbReference type="AlphaFoldDB" id="A0A6C0LWD3"/>
<name>A0A6C0LWD3_9ZZZZ</name>
<proteinExistence type="predicted"/>
<protein>
    <submittedName>
        <fullName evidence="1">Uncharacterized protein</fullName>
    </submittedName>
</protein>
<dbReference type="EMBL" id="MN740568">
    <property type="protein sequence ID" value="QHU34318.1"/>
    <property type="molecule type" value="Genomic_DNA"/>
</dbReference>
<sequence>MGLYFITNYTKEDLNEGFEGSPRCPDMLIQKGSKFFLYNSKLAKVPGVNPIEFESLEEYVEFTEWQRSQDIRCPILFVQGAYDAQGKEVFKVRPDPLDPQGGLPSTLPYVPSVDDATRQQMLVDATRDDPPYNTNSFPGFDGDNQYIGENTPLDKLYYSGDQIDQSLSAMNPKWGGVEYSRNMIDKIHPKKTQGKGFTPHFIYEENEIQGLTAT</sequence>
<reference evidence="1" key="1">
    <citation type="journal article" date="2020" name="Nature">
        <title>Giant virus diversity and host interactions through global metagenomics.</title>
        <authorList>
            <person name="Schulz F."/>
            <person name="Roux S."/>
            <person name="Paez-Espino D."/>
            <person name="Jungbluth S."/>
            <person name="Walsh D.A."/>
            <person name="Denef V.J."/>
            <person name="McMahon K.D."/>
            <person name="Konstantinidis K.T."/>
            <person name="Eloe-Fadrosh E.A."/>
            <person name="Kyrpides N.C."/>
            <person name="Woyke T."/>
        </authorList>
    </citation>
    <scope>NUCLEOTIDE SEQUENCE</scope>
    <source>
        <strain evidence="1">GVMAG-S-1016713-123</strain>
    </source>
</reference>